<dbReference type="RefSeq" id="XP_001741762.1">
    <property type="nucleotide sequence ID" value="XM_001741710.1"/>
</dbReference>
<dbReference type="OrthoDB" id="33376at2759"/>
<keyword evidence="3" id="KW-1185">Reference proteome</keyword>
<reference evidence="3" key="1">
    <citation type="submission" date="2007-12" db="EMBL/GenBank/DDBJ databases">
        <title>Annotation of Entamoeba dispar SAW760.</title>
        <authorList>
            <person name="Lorenzi H."/>
            <person name="Inman J."/>
            <person name="Schobel S."/>
            <person name="Amedeo P."/>
            <person name="Caler E."/>
        </authorList>
    </citation>
    <scope>NUCLEOTIDE SEQUENCE [LARGE SCALE GENOMIC DNA]</scope>
    <source>
        <strain evidence="3">ATCC PRA-260 / SAW760</strain>
    </source>
</reference>
<protein>
    <submittedName>
        <fullName evidence="2">Uncharacterized protein</fullName>
    </submittedName>
</protein>
<dbReference type="GeneID" id="5886698"/>
<feature type="region of interest" description="Disordered" evidence="1">
    <location>
        <begin position="68"/>
        <end position="134"/>
    </location>
</feature>
<gene>
    <name evidence="2" type="ORF">EDI_048370</name>
</gene>
<feature type="compositionally biased region" description="Acidic residues" evidence="1">
    <location>
        <begin position="96"/>
        <end position="133"/>
    </location>
</feature>
<dbReference type="EMBL" id="DS550908">
    <property type="protein sequence ID" value="EDR21773.1"/>
    <property type="molecule type" value="Genomic_DNA"/>
</dbReference>
<evidence type="ECO:0000256" key="1">
    <source>
        <dbReference type="SAM" id="MobiDB-lite"/>
    </source>
</evidence>
<organism evidence="3">
    <name type="scientific">Entamoeba dispar (strain ATCC PRA-260 / SAW760)</name>
    <dbReference type="NCBI Taxonomy" id="370354"/>
    <lineage>
        <taxon>Eukaryota</taxon>
        <taxon>Amoebozoa</taxon>
        <taxon>Evosea</taxon>
        <taxon>Archamoebae</taxon>
        <taxon>Mastigamoebida</taxon>
        <taxon>Entamoebidae</taxon>
        <taxon>Entamoeba</taxon>
    </lineage>
</organism>
<evidence type="ECO:0000313" key="2">
    <source>
        <dbReference type="EMBL" id="EDR21773.1"/>
    </source>
</evidence>
<dbReference type="KEGG" id="edi:EDI_048370"/>
<proteinExistence type="predicted"/>
<evidence type="ECO:0000313" key="3">
    <source>
        <dbReference type="Proteomes" id="UP000008076"/>
    </source>
</evidence>
<accession>B0EUM4</accession>
<sequence length="167" mass="20046">MRYSLMEFLAYYVIILFDENCDIHFENLRIITKLLNKWNVLNKENIHQNPEETTFLDDPIEEIISLEEEDTQKKLEEYNDESSETNKDNNTNIETNDMETEETNSEEITEDFENEEESNEMEFEESNDVEYEDPSSIHRVTEGINNYWSFHFQEDHSSLKDLNGFNF</sequence>
<name>B0EUM4_ENTDS</name>
<dbReference type="VEuPathDB" id="AmoebaDB:EDI_048370"/>
<dbReference type="Proteomes" id="UP000008076">
    <property type="component" value="Unassembled WGS sequence"/>
</dbReference>
<dbReference type="AlphaFoldDB" id="B0EUM4"/>